<name>A0A058ZP10_9RHOB</name>
<dbReference type="AlphaFoldDB" id="A0A058ZP10"/>
<feature type="domain" description="SsuA/THI5-like" evidence="2">
    <location>
        <begin position="47"/>
        <end position="253"/>
    </location>
</feature>
<dbReference type="Proteomes" id="UP000024836">
    <property type="component" value="Unassembled WGS sequence"/>
</dbReference>
<feature type="signal peptide" evidence="1">
    <location>
        <begin position="1"/>
        <end position="23"/>
    </location>
</feature>
<evidence type="ECO:0000259" key="2">
    <source>
        <dbReference type="Pfam" id="PF09084"/>
    </source>
</evidence>
<evidence type="ECO:0000313" key="3">
    <source>
        <dbReference type="EMBL" id="KCV83334.1"/>
    </source>
</evidence>
<dbReference type="PATRIC" id="fig|1461693.3.peg.249"/>
<dbReference type="Pfam" id="PF09084">
    <property type="entry name" value="NMT1"/>
    <property type="match status" value="1"/>
</dbReference>
<feature type="chain" id="PRO_5001567162" description="SsuA/THI5-like domain-containing protein" evidence="1">
    <location>
        <begin position="24"/>
        <end position="324"/>
    </location>
</feature>
<reference evidence="3 4" key="1">
    <citation type="submission" date="2013-04" db="EMBL/GenBank/DDBJ databases">
        <title>Shimia sp. 22II-S11-Z10 Genome Sequencing.</title>
        <authorList>
            <person name="Lai Q."/>
            <person name="Li G."/>
            <person name="Shao Z."/>
        </authorList>
    </citation>
    <scope>NUCLEOTIDE SEQUENCE [LARGE SCALE GENOMIC DNA]</scope>
    <source>
        <strain evidence="4">22II-S11-Z10</strain>
    </source>
</reference>
<dbReference type="STRING" id="1461693.ATO10_01195"/>
<protein>
    <recommendedName>
        <fullName evidence="2">SsuA/THI5-like domain-containing protein</fullName>
    </recommendedName>
</protein>
<dbReference type="EMBL" id="AQQY01000001">
    <property type="protein sequence ID" value="KCV83334.1"/>
    <property type="molecule type" value="Genomic_DNA"/>
</dbReference>
<evidence type="ECO:0000256" key="1">
    <source>
        <dbReference type="SAM" id="SignalP"/>
    </source>
</evidence>
<dbReference type="PANTHER" id="PTHR30024">
    <property type="entry name" value="ALIPHATIC SULFONATES-BINDING PROTEIN-RELATED"/>
    <property type="match status" value="1"/>
</dbReference>
<gene>
    <name evidence="3" type="ORF">ATO10_01195</name>
</gene>
<dbReference type="PANTHER" id="PTHR30024:SF48">
    <property type="entry name" value="ABC TRANSPORTER SUBSTRATE-BINDING PROTEIN"/>
    <property type="match status" value="1"/>
</dbReference>
<sequence>MQIMKWAAASVLTSVFSITTAQAETPVLDIAVLEIGTVNWELDTIQHYGFDKANGFELNVTGMAGTAATRIALQAGEADIAVADWIWVARQRAAGKDLVFVPYSKSVGTLMVKEDAPAQSLADLAGAKIGIAGGPVDKSWLILQAYAKQQYDMDLAASTEQVFGAPPLIFKSALKGEVDGAINFWHFAAKMEARGLRPLASVSEAAIALGLDPEVPMLGYVFHGDMVREHPEVVAGFAAASRAAKEKLASDPAAWDRLRPRMRADKDADFEALKAGFIAGIPQPGPIDAEAAAKVLALMAELGGEKLVGEAESLPEGVFVQPLN</sequence>
<organism evidence="3 4">
    <name type="scientific">Actibacterium atlanticum</name>
    <dbReference type="NCBI Taxonomy" id="1461693"/>
    <lineage>
        <taxon>Bacteria</taxon>
        <taxon>Pseudomonadati</taxon>
        <taxon>Pseudomonadota</taxon>
        <taxon>Alphaproteobacteria</taxon>
        <taxon>Rhodobacterales</taxon>
        <taxon>Roseobacteraceae</taxon>
        <taxon>Actibacterium</taxon>
    </lineage>
</organism>
<dbReference type="InterPro" id="IPR015168">
    <property type="entry name" value="SsuA/THI5"/>
</dbReference>
<dbReference type="SUPFAM" id="SSF53850">
    <property type="entry name" value="Periplasmic binding protein-like II"/>
    <property type="match status" value="1"/>
</dbReference>
<accession>A0A058ZP10</accession>
<keyword evidence="1" id="KW-0732">Signal</keyword>
<dbReference type="eggNOG" id="COG0715">
    <property type="taxonomic scope" value="Bacteria"/>
</dbReference>
<dbReference type="RefSeq" id="WP_035246965.1">
    <property type="nucleotide sequence ID" value="NZ_AQQY01000001.1"/>
</dbReference>
<comment type="caution">
    <text evidence="3">The sequence shown here is derived from an EMBL/GenBank/DDBJ whole genome shotgun (WGS) entry which is preliminary data.</text>
</comment>
<evidence type="ECO:0000313" key="4">
    <source>
        <dbReference type="Proteomes" id="UP000024836"/>
    </source>
</evidence>
<dbReference type="Gene3D" id="3.40.190.10">
    <property type="entry name" value="Periplasmic binding protein-like II"/>
    <property type="match status" value="2"/>
</dbReference>
<proteinExistence type="predicted"/>
<keyword evidence="4" id="KW-1185">Reference proteome</keyword>